<keyword evidence="4" id="KW-1003">Cell membrane</keyword>
<dbReference type="GO" id="GO:0016887">
    <property type="term" value="F:ATP hydrolysis activity"/>
    <property type="evidence" value="ECO:0007669"/>
    <property type="project" value="InterPro"/>
</dbReference>
<keyword evidence="3" id="KW-0813">Transport</keyword>
<dbReference type="SUPFAM" id="SSF52540">
    <property type="entry name" value="P-loop containing nucleoside triphosphate hydrolases"/>
    <property type="match status" value="1"/>
</dbReference>
<evidence type="ECO:0000256" key="7">
    <source>
        <dbReference type="ARBA" id="ARBA00023136"/>
    </source>
</evidence>
<dbReference type="Pfam" id="PF00005">
    <property type="entry name" value="ABC_tran"/>
    <property type="match status" value="1"/>
</dbReference>
<dbReference type="GO" id="GO:0005524">
    <property type="term" value="F:ATP binding"/>
    <property type="evidence" value="ECO:0007669"/>
    <property type="project" value="UniProtKB-KW"/>
</dbReference>
<dbReference type="AlphaFoldDB" id="A0A410QG65"/>
<feature type="domain" description="ABC transporter" evidence="8">
    <location>
        <begin position="6"/>
        <end position="256"/>
    </location>
</feature>
<organism evidence="9 10">
    <name type="scientific">Acidilutibacter cellobiosedens</name>
    <dbReference type="NCBI Taxonomy" id="2507161"/>
    <lineage>
        <taxon>Bacteria</taxon>
        <taxon>Bacillati</taxon>
        <taxon>Bacillota</taxon>
        <taxon>Tissierellia</taxon>
        <taxon>Tissierellales</taxon>
        <taxon>Acidilutibacteraceae</taxon>
        <taxon>Acidilutibacter</taxon>
    </lineage>
</organism>
<evidence type="ECO:0000313" key="10">
    <source>
        <dbReference type="Proteomes" id="UP000287969"/>
    </source>
</evidence>
<dbReference type="InterPro" id="IPR003439">
    <property type="entry name" value="ABC_transporter-like_ATP-bd"/>
</dbReference>
<dbReference type="InterPro" id="IPR017871">
    <property type="entry name" value="ABC_transporter-like_CS"/>
</dbReference>
<accession>A0A410QG65</accession>
<dbReference type="GO" id="GO:0005886">
    <property type="term" value="C:plasma membrane"/>
    <property type="evidence" value="ECO:0007669"/>
    <property type="project" value="UniProtKB-SubCell"/>
</dbReference>
<evidence type="ECO:0000313" key="9">
    <source>
        <dbReference type="EMBL" id="QAT63063.1"/>
    </source>
</evidence>
<comment type="subcellular location">
    <subcellularLocation>
        <location evidence="1">Cell membrane</location>
        <topology evidence="1">Peripheral membrane protein</topology>
    </subcellularLocation>
</comment>
<proteinExistence type="inferred from homology"/>
<evidence type="ECO:0000256" key="1">
    <source>
        <dbReference type="ARBA" id="ARBA00004202"/>
    </source>
</evidence>
<dbReference type="InterPro" id="IPR050388">
    <property type="entry name" value="ABC_Ni/Peptide_Import"/>
</dbReference>
<evidence type="ECO:0000256" key="4">
    <source>
        <dbReference type="ARBA" id="ARBA00022475"/>
    </source>
</evidence>
<dbReference type="GO" id="GO:0015833">
    <property type="term" value="P:peptide transport"/>
    <property type="evidence" value="ECO:0007669"/>
    <property type="project" value="InterPro"/>
</dbReference>
<gene>
    <name evidence="9" type="ORF">EQM13_16565</name>
</gene>
<dbReference type="PANTHER" id="PTHR43297:SF2">
    <property type="entry name" value="DIPEPTIDE TRANSPORT ATP-BINDING PROTEIN DPPD"/>
    <property type="match status" value="1"/>
</dbReference>
<dbReference type="Pfam" id="PF08352">
    <property type="entry name" value="oligo_HPY"/>
    <property type="match status" value="1"/>
</dbReference>
<evidence type="ECO:0000256" key="3">
    <source>
        <dbReference type="ARBA" id="ARBA00022448"/>
    </source>
</evidence>
<dbReference type="PROSITE" id="PS50893">
    <property type="entry name" value="ABC_TRANSPORTER_2"/>
    <property type="match status" value="1"/>
</dbReference>
<dbReference type="Gene3D" id="3.40.50.300">
    <property type="entry name" value="P-loop containing nucleotide triphosphate hydrolases"/>
    <property type="match status" value="1"/>
</dbReference>
<keyword evidence="10" id="KW-1185">Reference proteome</keyword>
<reference evidence="10" key="1">
    <citation type="submission" date="2019-01" db="EMBL/GenBank/DDBJ databases">
        <title>Draft genomes of a novel of Sporanaerobacter strains.</title>
        <authorList>
            <person name="Ma S."/>
        </authorList>
    </citation>
    <scope>NUCLEOTIDE SEQUENCE [LARGE SCALE GENOMIC DNA]</scope>
    <source>
        <strain evidence="10">NJN-17</strain>
    </source>
</reference>
<dbReference type="InterPro" id="IPR013563">
    <property type="entry name" value="Oligopep_ABC_C"/>
</dbReference>
<keyword evidence="5" id="KW-0547">Nucleotide-binding</keyword>
<name>A0A410QG65_9FIRM</name>
<evidence type="ECO:0000259" key="8">
    <source>
        <dbReference type="PROSITE" id="PS50893"/>
    </source>
</evidence>
<evidence type="ECO:0000256" key="2">
    <source>
        <dbReference type="ARBA" id="ARBA00005417"/>
    </source>
</evidence>
<evidence type="ECO:0000256" key="6">
    <source>
        <dbReference type="ARBA" id="ARBA00022840"/>
    </source>
</evidence>
<keyword evidence="7" id="KW-0472">Membrane</keyword>
<dbReference type="PROSITE" id="PS00211">
    <property type="entry name" value="ABC_TRANSPORTER_1"/>
    <property type="match status" value="1"/>
</dbReference>
<dbReference type="SMART" id="SM00382">
    <property type="entry name" value="AAA"/>
    <property type="match status" value="1"/>
</dbReference>
<dbReference type="Proteomes" id="UP000287969">
    <property type="component" value="Chromosome"/>
</dbReference>
<dbReference type="EMBL" id="CP035282">
    <property type="protein sequence ID" value="QAT63063.1"/>
    <property type="molecule type" value="Genomic_DNA"/>
</dbReference>
<protein>
    <submittedName>
        <fullName evidence="9">ABC transporter ATP-binding protein</fullName>
    </submittedName>
</protein>
<evidence type="ECO:0000256" key="5">
    <source>
        <dbReference type="ARBA" id="ARBA00022741"/>
    </source>
</evidence>
<comment type="similarity">
    <text evidence="2">Belongs to the ABC transporter superfamily.</text>
</comment>
<dbReference type="InterPro" id="IPR003593">
    <property type="entry name" value="AAA+_ATPase"/>
</dbReference>
<dbReference type="InterPro" id="IPR027417">
    <property type="entry name" value="P-loop_NTPase"/>
</dbReference>
<dbReference type="FunFam" id="3.40.50.300:FF:000016">
    <property type="entry name" value="Oligopeptide ABC transporter ATP-binding component"/>
    <property type="match status" value="1"/>
</dbReference>
<dbReference type="PANTHER" id="PTHR43297">
    <property type="entry name" value="OLIGOPEPTIDE TRANSPORT ATP-BINDING PROTEIN APPD"/>
    <property type="match status" value="1"/>
</dbReference>
<dbReference type="CDD" id="cd03257">
    <property type="entry name" value="ABC_NikE_OppD_transporters"/>
    <property type="match status" value="1"/>
</dbReference>
<dbReference type="RefSeq" id="WP_114218687.1">
    <property type="nucleotide sequence ID" value="NZ_CP035282.1"/>
</dbReference>
<dbReference type="NCBIfam" id="TIGR01727">
    <property type="entry name" value="oligo_HPY"/>
    <property type="match status" value="1"/>
</dbReference>
<dbReference type="OrthoDB" id="9806285at2"/>
<dbReference type="KEGG" id="spoa:EQM13_16565"/>
<sequence length="352" mass="39219">MSEKILEINNLHVSFQTYAGKVQAVRGVSLTLNKGETLALVGESGSGKSVTCRSIMGLLSKNGSIDCGQIIFDGKDLLSKTNKEMQNIRGKEIAMVFQDPMTSLNPTMTVGKQVAEPVILHQKLSKSEAMKKALELFRLVDIPEPEKRLKYYPHQFSGGQRQRIVIAIALACNPKILIADEPTTALDVTIQAEILDLMKSIQKKVATSIIFVTHDLGVVANIADRVAVMYGGKIVEIGTVDEIFYNPQHPYTWGLLRSMPTLDNEEDSLYAIPGSPPDLLDPPQGDIFAQRNQYALTVDAYYEPPMFKISQTHYASTWLLDSRAPEIKIPQSIVARQQYFKFKKQSFKDKRG</sequence>
<keyword evidence="6 9" id="KW-0067">ATP-binding</keyword>